<dbReference type="Gene3D" id="3.10.129.10">
    <property type="entry name" value="Hotdog Thioesterase"/>
    <property type="match status" value="1"/>
</dbReference>
<protein>
    <submittedName>
        <fullName evidence="1">Acyl-CoA thioesterase</fullName>
    </submittedName>
</protein>
<dbReference type="SUPFAM" id="SSF54637">
    <property type="entry name" value="Thioesterase/thiol ester dehydrase-isomerase"/>
    <property type="match status" value="1"/>
</dbReference>
<organism evidence="1 2">
    <name type="scientific">Mesorhizobium retamae</name>
    <dbReference type="NCBI Taxonomy" id="2912854"/>
    <lineage>
        <taxon>Bacteria</taxon>
        <taxon>Pseudomonadati</taxon>
        <taxon>Pseudomonadota</taxon>
        <taxon>Alphaproteobacteria</taxon>
        <taxon>Hyphomicrobiales</taxon>
        <taxon>Phyllobacteriaceae</taxon>
        <taxon>Mesorhizobium</taxon>
    </lineage>
</organism>
<dbReference type="EMBL" id="JAKREW010000011">
    <property type="protein sequence ID" value="MCG7506002.1"/>
    <property type="molecule type" value="Genomic_DNA"/>
</dbReference>
<dbReference type="Pfam" id="PF13279">
    <property type="entry name" value="4HBT_2"/>
    <property type="match status" value="1"/>
</dbReference>
<sequence>MTKPSTRIVTYAGLVHPWMCDAMRHLNVRHYVAMFDDASFQLLGRVAGKDPDPDGWADVRMEVDYLQELPAGKLITVRSHVEELGTSSLRYKHWMHGSIDDQLHATMSVVSVRFDLSERRKRPLTADERANALSLV</sequence>
<gene>
    <name evidence="1" type="ORF">L4923_13345</name>
</gene>
<dbReference type="RefSeq" id="WP_239365759.1">
    <property type="nucleotide sequence ID" value="NZ_JAKREW010000011.1"/>
</dbReference>
<name>A0ABS9QEZ4_9HYPH</name>
<dbReference type="Proteomes" id="UP001201701">
    <property type="component" value="Unassembled WGS sequence"/>
</dbReference>
<reference evidence="1 2" key="1">
    <citation type="submission" date="2022-02" db="EMBL/GenBank/DDBJ databases">
        <title>Draft genome sequence of Mezorhizobium retamae strain IRAMC:0171 isolated from Retama raetam nodules.</title>
        <authorList>
            <person name="Bengaied R."/>
            <person name="Sbissi I."/>
            <person name="Huber K."/>
            <person name="Ghodbane F."/>
            <person name="Nouioui I."/>
            <person name="Tarhouni M."/>
            <person name="Gtari M."/>
        </authorList>
    </citation>
    <scope>NUCLEOTIDE SEQUENCE [LARGE SCALE GENOMIC DNA]</scope>
    <source>
        <strain evidence="1 2">IRAMC:0171</strain>
    </source>
</reference>
<proteinExistence type="predicted"/>
<evidence type="ECO:0000313" key="2">
    <source>
        <dbReference type="Proteomes" id="UP001201701"/>
    </source>
</evidence>
<keyword evidence="2" id="KW-1185">Reference proteome</keyword>
<evidence type="ECO:0000313" key="1">
    <source>
        <dbReference type="EMBL" id="MCG7506002.1"/>
    </source>
</evidence>
<dbReference type="CDD" id="cd00586">
    <property type="entry name" value="4HBT"/>
    <property type="match status" value="1"/>
</dbReference>
<accession>A0ABS9QEZ4</accession>
<comment type="caution">
    <text evidence="1">The sequence shown here is derived from an EMBL/GenBank/DDBJ whole genome shotgun (WGS) entry which is preliminary data.</text>
</comment>
<dbReference type="InterPro" id="IPR029069">
    <property type="entry name" value="HotDog_dom_sf"/>
</dbReference>